<evidence type="ECO:0000313" key="3">
    <source>
        <dbReference type="Proteomes" id="UP000619265"/>
    </source>
</evidence>
<dbReference type="Gramene" id="Jr08_18250_p1">
    <property type="protein sequence ID" value="cds.Jr08_18250_p1"/>
    <property type="gene ID" value="Jr08_18250"/>
</dbReference>
<comment type="caution">
    <text evidence="2">The sequence shown here is derived from an EMBL/GenBank/DDBJ whole genome shotgun (WGS) entry which is preliminary data.</text>
</comment>
<reference evidence="2" key="1">
    <citation type="submission" date="2015-10" db="EMBL/GenBank/DDBJ databases">
        <authorList>
            <person name="Martinez-Garcia P.J."/>
            <person name="Crepeau M.W."/>
            <person name="Puiu D."/>
            <person name="Gonzalez-Ibeas D."/>
            <person name="Whalen J."/>
            <person name="Stevens K."/>
            <person name="Paul R."/>
            <person name="Butterfield T."/>
            <person name="Britton M."/>
            <person name="Reagan R."/>
            <person name="Chakraborty S."/>
            <person name="Walawage S.L."/>
            <person name="Vasquez-Gross H.A."/>
            <person name="Cardeno C."/>
            <person name="Famula R."/>
            <person name="Pratt K."/>
            <person name="Kuruganti S."/>
            <person name="Aradhya M.K."/>
            <person name="Leslie C.A."/>
            <person name="Dandekar A.M."/>
            <person name="Salzberg S.L."/>
            <person name="Wegrzyn J.L."/>
            <person name="Langley C.H."/>
            <person name="Neale D.B."/>
        </authorList>
    </citation>
    <scope>NUCLEOTIDE SEQUENCE</scope>
    <source>
        <tissue evidence="2">Leaves</tissue>
    </source>
</reference>
<dbReference type="AlphaFoldDB" id="A0A833XAZ1"/>
<name>A0A833XAZ1_JUGRE</name>
<protein>
    <recommendedName>
        <fullName evidence="1">DUF4283 domain-containing protein</fullName>
    </recommendedName>
</protein>
<proteinExistence type="predicted"/>
<dbReference type="Pfam" id="PF14111">
    <property type="entry name" value="DUF4283"/>
    <property type="match status" value="1"/>
</dbReference>
<dbReference type="InterPro" id="IPR025558">
    <property type="entry name" value="DUF4283"/>
</dbReference>
<evidence type="ECO:0000313" key="2">
    <source>
        <dbReference type="EMBL" id="KAF5463102.1"/>
    </source>
</evidence>
<reference evidence="2" key="2">
    <citation type="submission" date="2020-03" db="EMBL/GenBank/DDBJ databases">
        <title>Walnut 2.0.</title>
        <authorList>
            <person name="Marrano A."/>
            <person name="Britton M."/>
            <person name="Zimin A.V."/>
            <person name="Zaini P.A."/>
            <person name="Workman R."/>
            <person name="Puiu D."/>
            <person name="Bianco L."/>
            <person name="Allen B.J."/>
            <person name="Troggio M."/>
            <person name="Leslie C.A."/>
            <person name="Timp W."/>
            <person name="Dendekar A."/>
            <person name="Salzberg S.L."/>
            <person name="Neale D.B."/>
        </authorList>
    </citation>
    <scope>NUCLEOTIDE SEQUENCE</scope>
    <source>
        <tissue evidence="2">Leaves</tissue>
    </source>
</reference>
<accession>A0A833XAZ1</accession>
<dbReference type="Proteomes" id="UP000619265">
    <property type="component" value="Unassembled WGS sequence"/>
</dbReference>
<organism evidence="2 3">
    <name type="scientific">Juglans regia</name>
    <name type="common">English walnut</name>
    <dbReference type="NCBI Taxonomy" id="51240"/>
    <lineage>
        <taxon>Eukaryota</taxon>
        <taxon>Viridiplantae</taxon>
        <taxon>Streptophyta</taxon>
        <taxon>Embryophyta</taxon>
        <taxon>Tracheophyta</taxon>
        <taxon>Spermatophyta</taxon>
        <taxon>Magnoliopsida</taxon>
        <taxon>eudicotyledons</taxon>
        <taxon>Gunneridae</taxon>
        <taxon>Pentapetalae</taxon>
        <taxon>rosids</taxon>
        <taxon>fabids</taxon>
        <taxon>Fagales</taxon>
        <taxon>Juglandaceae</taxon>
        <taxon>Juglans</taxon>
    </lineage>
</organism>
<gene>
    <name evidence="2" type="ORF">F2P56_019045</name>
</gene>
<sequence length="132" mass="15641">MEDDLHVLYTKMSLTEEESEDVVVDTGDLEDVLPSGECCLFMKLFTEKYFNKKAFKGTMRKVWQTAMGVRFWELSSVLFLVEFENGRDRMKVLREGPWLFDKHLVLLKEMDGRLQVQQVYMTMASFWVQLHD</sequence>
<evidence type="ECO:0000259" key="1">
    <source>
        <dbReference type="Pfam" id="PF14111"/>
    </source>
</evidence>
<dbReference type="EMBL" id="LIHL02000008">
    <property type="protein sequence ID" value="KAF5463102.1"/>
    <property type="molecule type" value="Genomic_DNA"/>
</dbReference>
<feature type="domain" description="DUF4283" evidence="1">
    <location>
        <begin position="38"/>
        <end position="113"/>
    </location>
</feature>